<feature type="compositionally biased region" description="Basic residues" evidence="1">
    <location>
        <begin position="116"/>
        <end position="132"/>
    </location>
</feature>
<feature type="compositionally biased region" description="Acidic residues" evidence="1">
    <location>
        <begin position="89"/>
        <end position="100"/>
    </location>
</feature>
<gene>
    <name evidence="3" type="ORF">PFISCL1PPCAC_20297</name>
</gene>
<feature type="transmembrane region" description="Helical" evidence="2">
    <location>
        <begin position="137"/>
        <end position="162"/>
    </location>
</feature>
<evidence type="ECO:0000256" key="2">
    <source>
        <dbReference type="SAM" id="Phobius"/>
    </source>
</evidence>
<organism evidence="3 4">
    <name type="scientific">Pristionchus fissidentatus</name>
    <dbReference type="NCBI Taxonomy" id="1538716"/>
    <lineage>
        <taxon>Eukaryota</taxon>
        <taxon>Metazoa</taxon>
        <taxon>Ecdysozoa</taxon>
        <taxon>Nematoda</taxon>
        <taxon>Chromadorea</taxon>
        <taxon>Rhabditida</taxon>
        <taxon>Rhabditina</taxon>
        <taxon>Diplogasteromorpha</taxon>
        <taxon>Diplogasteroidea</taxon>
        <taxon>Neodiplogasteridae</taxon>
        <taxon>Pristionchus</taxon>
    </lineage>
</organism>
<accession>A0AAV5WBB2</accession>
<dbReference type="AlphaFoldDB" id="A0AAV5WBB2"/>
<feature type="compositionally biased region" description="Basic and acidic residues" evidence="1">
    <location>
        <begin position="51"/>
        <end position="64"/>
    </location>
</feature>
<feature type="compositionally biased region" description="Low complexity" evidence="1">
    <location>
        <begin position="387"/>
        <end position="400"/>
    </location>
</feature>
<feature type="non-terminal residue" evidence="3">
    <location>
        <position position="1"/>
    </location>
</feature>
<feature type="compositionally biased region" description="Polar residues" evidence="1">
    <location>
        <begin position="344"/>
        <end position="369"/>
    </location>
</feature>
<name>A0AAV5WBB2_9BILA</name>
<dbReference type="EMBL" id="BTSY01000005">
    <property type="protein sequence ID" value="GMT29000.1"/>
    <property type="molecule type" value="Genomic_DNA"/>
</dbReference>
<keyword evidence="2" id="KW-0472">Membrane</keyword>
<feature type="compositionally biased region" description="Low complexity" evidence="1">
    <location>
        <begin position="173"/>
        <end position="184"/>
    </location>
</feature>
<keyword evidence="4" id="KW-1185">Reference proteome</keyword>
<protein>
    <submittedName>
        <fullName evidence="3">Uncharacterized protein</fullName>
    </submittedName>
</protein>
<feature type="compositionally biased region" description="Basic and acidic residues" evidence="1">
    <location>
        <begin position="101"/>
        <end position="115"/>
    </location>
</feature>
<keyword evidence="2" id="KW-1133">Transmembrane helix</keyword>
<proteinExistence type="predicted"/>
<keyword evidence="2" id="KW-0812">Transmembrane</keyword>
<feature type="region of interest" description="Disordered" evidence="1">
    <location>
        <begin position="1"/>
        <end position="132"/>
    </location>
</feature>
<sequence length="406" mass="42516">YEPLGNPNGAPPPPPQADDPDNIYEAIGIGPAGPASIPPPPPPPPPPKKLTQSEKRKVEPIREDDGMDLDSDMESKKKDKKNKKKKEEETTDEDDGNDEPQTEKSCEEKEDSERKPLKKRDPKKEARKKKRKESMGLGCKLFIGIVVALILIVCVTGTYILFKSLSGDDTDSSDSATAGAQQASNGTTADPTTNNTVSPYYDVTGDPVVTVPAIDDGDSDLATVDTTTENMSTPEAPAVNATNGTDLQQPEGVVQPELIGPVPQVVAPVAAIAVQQPDVVQPEQVPEIPSIEIPGIAAEQQENTTDAAKIANVTDSHESDPAADKSGIAANTTKPAAKKIKLPANSTQPVVNKGKTTVNNTKSGVNKTTPAADKNALAADVADDENAAAAESTTATPSADDPNESG</sequence>
<evidence type="ECO:0000256" key="1">
    <source>
        <dbReference type="SAM" id="MobiDB-lite"/>
    </source>
</evidence>
<evidence type="ECO:0000313" key="4">
    <source>
        <dbReference type="Proteomes" id="UP001432322"/>
    </source>
</evidence>
<feature type="compositionally biased region" description="Low complexity" evidence="1">
    <location>
        <begin position="371"/>
        <end position="380"/>
    </location>
</feature>
<feature type="compositionally biased region" description="Pro residues" evidence="1">
    <location>
        <begin position="36"/>
        <end position="48"/>
    </location>
</feature>
<comment type="caution">
    <text evidence="3">The sequence shown here is derived from an EMBL/GenBank/DDBJ whole genome shotgun (WGS) entry which is preliminary data.</text>
</comment>
<feature type="compositionally biased region" description="Low complexity" evidence="1">
    <location>
        <begin position="26"/>
        <end position="35"/>
    </location>
</feature>
<dbReference type="Proteomes" id="UP001432322">
    <property type="component" value="Unassembled WGS sequence"/>
</dbReference>
<reference evidence="3" key="1">
    <citation type="submission" date="2023-10" db="EMBL/GenBank/DDBJ databases">
        <title>Genome assembly of Pristionchus species.</title>
        <authorList>
            <person name="Yoshida K."/>
            <person name="Sommer R.J."/>
        </authorList>
    </citation>
    <scope>NUCLEOTIDE SEQUENCE</scope>
    <source>
        <strain evidence="3">RS5133</strain>
    </source>
</reference>
<feature type="region of interest" description="Disordered" evidence="1">
    <location>
        <begin position="168"/>
        <end position="201"/>
    </location>
</feature>
<feature type="compositionally biased region" description="Polar residues" evidence="1">
    <location>
        <begin position="185"/>
        <end position="198"/>
    </location>
</feature>
<feature type="region of interest" description="Disordered" evidence="1">
    <location>
        <begin position="334"/>
        <end position="406"/>
    </location>
</feature>
<evidence type="ECO:0000313" key="3">
    <source>
        <dbReference type="EMBL" id="GMT29000.1"/>
    </source>
</evidence>